<dbReference type="InterPro" id="IPR001708">
    <property type="entry name" value="YidC/ALB3/OXA1/COX18"/>
</dbReference>
<dbReference type="GO" id="GO:0032977">
    <property type="term" value="F:membrane insertase activity"/>
    <property type="evidence" value="ECO:0007669"/>
    <property type="project" value="InterPro"/>
</dbReference>
<reference evidence="13 14" key="1">
    <citation type="submission" date="2016-10" db="EMBL/GenBank/DDBJ databases">
        <title>The genome of Paramicrosporidium saccamoebae is the missing link in understanding Cryptomycota and Microsporidia evolution.</title>
        <authorList>
            <person name="Quandt C.A."/>
            <person name="Beaudet D."/>
            <person name="Corsaro D."/>
            <person name="Michel R."/>
            <person name="Corradi N."/>
            <person name="James T."/>
        </authorList>
    </citation>
    <scope>NUCLEOTIDE SEQUENCE [LARGE SCALE GENOMIC DNA]</scope>
    <source>
        <strain evidence="13 14">KSL3</strain>
    </source>
</reference>
<keyword evidence="6 11" id="KW-1133">Transmembrane helix</keyword>
<evidence type="ECO:0000313" key="14">
    <source>
        <dbReference type="Proteomes" id="UP000240830"/>
    </source>
</evidence>
<keyword evidence="4" id="KW-0999">Mitochondrion inner membrane</keyword>
<comment type="subcellular location">
    <subcellularLocation>
        <location evidence="9">Membrane</location>
        <topology evidence="9">Multi-pass membrane protein</topology>
    </subcellularLocation>
    <subcellularLocation>
        <location evidence="1">Mitochondrion inner membrane</location>
        <topology evidence="1">Multi-pass membrane protein</topology>
    </subcellularLocation>
</comment>
<evidence type="ECO:0000259" key="12">
    <source>
        <dbReference type="Pfam" id="PF02096"/>
    </source>
</evidence>
<keyword evidence="7" id="KW-0496">Mitochondrion</keyword>
<dbReference type="Pfam" id="PF02096">
    <property type="entry name" value="60KD_IMP"/>
    <property type="match status" value="1"/>
</dbReference>
<evidence type="ECO:0000256" key="9">
    <source>
        <dbReference type="RuleBase" id="RU003945"/>
    </source>
</evidence>
<evidence type="ECO:0000256" key="6">
    <source>
        <dbReference type="ARBA" id="ARBA00022989"/>
    </source>
</evidence>
<dbReference type="GO" id="GO:0005743">
    <property type="term" value="C:mitochondrial inner membrane"/>
    <property type="evidence" value="ECO:0007669"/>
    <property type="project" value="UniProtKB-SubCell"/>
</dbReference>
<comment type="similarity">
    <text evidence="2 9">Belongs to the OXA1/ALB3/YidC family.</text>
</comment>
<comment type="caution">
    <text evidence="13">The sequence shown here is derived from an EMBL/GenBank/DDBJ whole genome shotgun (WGS) entry which is preliminary data.</text>
</comment>
<evidence type="ECO:0000256" key="7">
    <source>
        <dbReference type="ARBA" id="ARBA00023128"/>
    </source>
</evidence>
<keyword evidence="14" id="KW-1185">Reference proteome</keyword>
<dbReference type="GO" id="GO:0032979">
    <property type="term" value="P:protein insertion into mitochondrial inner membrane from matrix"/>
    <property type="evidence" value="ECO:0007669"/>
    <property type="project" value="TreeGrafter"/>
</dbReference>
<organism evidence="13 14">
    <name type="scientific">Paramicrosporidium saccamoebae</name>
    <dbReference type="NCBI Taxonomy" id="1246581"/>
    <lineage>
        <taxon>Eukaryota</taxon>
        <taxon>Fungi</taxon>
        <taxon>Fungi incertae sedis</taxon>
        <taxon>Cryptomycota</taxon>
        <taxon>Cryptomycota incertae sedis</taxon>
        <taxon>Paramicrosporidium</taxon>
    </lineage>
</organism>
<keyword evidence="8 11" id="KW-0472">Membrane</keyword>
<dbReference type="PANTHER" id="PTHR12428">
    <property type="entry name" value="OXA1"/>
    <property type="match status" value="1"/>
</dbReference>
<dbReference type="InterPro" id="IPR028055">
    <property type="entry name" value="YidC/Oxa/ALB_C"/>
</dbReference>
<dbReference type="CDD" id="cd20069">
    <property type="entry name" value="5TM_Oxa1-like"/>
    <property type="match status" value="1"/>
</dbReference>
<gene>
    <name evidence="13" type="ORF">PSACC_03683</name>
</gene>
<feature type="domain" description="Membrane insertase YidC/Oxa/ALB C-terminal" evidence="12">
    <location>
        <begin position="98"/>
        <end position="237"/>
    </location>
</feature>
<evidence type="ECO:0000256" key="4">
    <source>
        <dbReference type="ARBA" id="ARBA00022792"/>
    </source>
</evidence>
<sequence>MMTFKQSCSNRLIPSLHYIRRIKRLPYSTAPDAFSDSKIVQSVAETSPVLNTQFSGLSETSISTSGKWEYILNGSVLWPANITERLIETIHLSTGLTWTATLVVYTIGLRALLFPLSIKQTRSTIMANNLKPRVQELQAESEALRNQGKQEESRQKIRDLAAYMSKNDINPVKILGLSLFPLPFFMATFFAIRNMASQPMASLVNGGVLWFQDLTAADPYYILPALSTATLLLTMEGLWATKIARRFFRIPDIVYSSVPNHRPASFIETFKETYKANLRQSGNGGAGATNFGTSAGRPIKVYSQKPKNS</sequence>
<feature type="coiled-coil region" evidence="10">
    <location>
        <begin position="127"/>
        <end position="154"/>
    </location>
</feature>
<evidence type="ECO:0000256" key="11">
    <source>
        <dbReference type="SAM" id="Phobius"/>
    </source>
</evidence>
<evidence type="ECO:0000256" key="10">
    <source>
        <dbReference type="SAM" id="Coils"/>
    </source>
</evidence>
<dbReference type="STRING" id="1246581.A0A2H9TFD2"/>
<dbReference type="EMBL" id="MTSL01000219">
    <property type="protein sequence ID" value="PJF16492.1"/>
    <property type="molecule type" value="Genomic_DNA"/>
</dbReference>
<keyword evidence="10" id="KW-0175">Coiled coil</keyword>
<feature type="transmembrane region" description="Helical" evidence="11">
    <location>
        <begin position="174"/>
        <end position="192"/>
    </location>
</feature>
<accession>A0A2H9TFD2</accession>
<evidence type="ECO:0000256" key="1">
    <source>
        <dbReference type="ARBA" id="ARBA00004448"/>
    </source>
</evidence>
<evidence type="ECO:0000256" key="3">
    <source>
        <dbReference type="ARBA" id="ARBA00022692"/>
    </source>
</evidence>
<name>A0A2H9TFD2_9FUNG</name>
<dbReference type="PANTHER" id="PTHR12428:SF66">
    <property type="entry name" value="MITOCHONDRIAL INNER MEMBRANE PROTEIN OXA1L"/>
    <property type="match status" value="1"/>
</dbReference>
<dbReference type="Proteomes" id="UP000240830">
    <property type="component" value="Unassembled WGS sequence"/>
</dbReference>
<feature type="transmembrane region" description="Helical" evidence="11">
    <location>
        <begin position="95"/>
        <end position="116"/>
    </location>
</feature>
<feature type="transmembrane region" description="Helical" evidence="11">
    <location>
        <begin position="220"/>
        <end position="239"/>
    </location>
</feature>
<proteinExistence type="inferred from homology"/>
<evidence type="ECO:0000313" key="13">
    <source>
        <dbReference type="EMBL" id="PJF16492.1"/>
    </source>
</evidence>
<evidence type="ECO:0000256" key="2">
    <source>
        <dbReference type="ARBA" id="ARBA00009877"/>
    </source>
</evidence>
<protein>
    <submittedName>
        <fullName evidence="13">Putative cytochrome oxid</fullName>
    </submittedName>
</protein>
<evidence type="ECO:0000256" key="5">
    <source>
        <dbReference type="ARBA" id="ARBA00022946"/>
    </source>
</evidence>
<dbReference type="AlphaFoldDB" id="A0A2H9TFD2"/>
<evidence type="ECO:0000256" key="8">
    <source>
        <dbReference type="ARBA" id="ARBA00023136"/>
    </source>
</evidence>
<dbReference type="OrthoDB" id="2148490at2759"/>
<keyword evidence="5" id="KW-0809">Transit peptide</keyword>
<keyword evidence="3 9" id="KW-0812">Transmembrane</keyword>